<proteinExistence type="predicted"/>
<gene>
    <name evidence="2" type="ORF">ABR189_04100</name>
</gene>
<accession>A0ABV2T0H6</accession>
<feature type="transmembrane region" description="Helical" evidence="1">
    <location>
        <begin position="106"/>
        <end position="126"/>
    </location>
</feature>
<comment type="caution">
    <text evidence="2">The sequence shown here is derived from an EMBL/GenBank/DDBJ whole genome shotgun (WGS) entry which is preliminary data.</text>
</comment>
<name>A0ABV2T0H6_9BACT</name>
<dbReference type="EMBL" id="JBEXAC010000001">
    <property type="protein sequence ID" value="MET6996531.1"/>
    <property type="molecule type" value="Genomic_DNA"/>
</dbReference>
<evidence type="ECO:0000313" key="2">
    <source>
        <dbReference type="EMBL" id="MET6996531.1"/>
    </source>
</evidence>
<dbReference type="RefSeq" id="WP_354659173.1">
    <property type="nucleotide sequence ID" value="NZ_JBEXAC010000001.1"/>
</dbReference>
<protein>
    <submittedName>
        <fullName evidence="2">Uncharacterized protein</fullName>
    </submittedName>
</protein>
<keyword evidence="1" id="KW-1133">Transmembrane helix</keyword>
<dbReference type="Proteomes" id="UP001549749">
    <property type="component" value="Unassembled WGS sequence"/>
</dbReference>
<reference evidence="2 3" key="1">
    <citation type="submission" date="2024-06" db="EMBL/GenBank/DDBJ databases">
        <title>Chitinophaga defluvii sp. nov., isolated from municipal sewage.</title>
        <authorList>
            <person name="Zhang L."/>
        </authorList>
    </citation>
    <scope>NUCLEOTIDE SEQUENCE [LARGE SCALE GENOMIC DNA]</scope>
    <source>
        <strain evidence="2 3">H8</strain>
    </source>
</reference>
<keyword evidence="1" id="KW-0812">Transmembrane</keyword>
<keyword evidence="1" id="KW-0472">Membrane</keyword>
<evidence type="ECO:0000256" key="1">
    <source>
        <dbReference type="SAM" id="Phobius"/>
    </source>
</evidence>
<organism evidence="2 3">
    <name type="scientific">Chitinophaga defluvii</name>
    <dbReference type="NCBI Taxonomy" id="3163343"/>
    <lineage>
        <taxon>Bacteria</taxon>
        <taxon>Pseudomonadati</taxon>
        <taxon>Bacteroidota</taxon>
        <taxon>Chitinophagia</taxon>
        <taxon>Chitinophagales</taxon>
        <taxon>Chitinophagaceae</taxon>
        <taxon>Chitinophaga</taxon>
    </lineage>
</organism>
<sequence length="153" mass="16729">MLTFDLTTLRSMTLTRQNKNHLNSRIALIFLALFLTFVASCPVKKLAQSYLNGPFQTQSSRTGTNFTAATNFFTAIARDCCQQKTALLSKVTAGIAQIKLPATFPLLLTTAILLVALTLPLLSGLLRATTGTPHNLLQTATIPIFLKNRHLLI</sequence>
<keyword evidence="3" id="KW-1185">Reference proteome</keyword>
<evidence type="ECO:0000313" key="3">
    <source>
        <dbReference type="Proteomes" id="UP001549749"/>
    </source>
</evidence>